<keyword evidence="3" id="KW-1185">Reference proteome</keyword>
<sequence length="172" mass="19606">MTSSSKFAYVTFRYEKLTLFLFLCGCLGHNDKFCLVRLNKRGEDFEIGWNLNFKVQSRRAITMNSVCLREEGDDENEEINRFQHGVRNNSGKEIKRDVGTNIHPILGLNLEVFPNQESLTKVGHSKELGWVDMEYDLEDDPIEGGDGKKRPIMVFLDSNVSNCQDLLGAIGK</sequence>
<feature type="domain" description="Zinc knuckle CX2CX4HX4C" evidence="1">
    <location>
        <begin position="5"/>
        <end position="35"/>
    </location>
</feature>
<dbReference type="InterPro" id="IPR025836">
    <property type="entry name" value="Zn_knuckle_CX2CX4HX4C"/>
</dbReference>
<evidence type="ECO:0000259" key="1">
    <source>
        <dbReference type="Pfam" id="PF14392"/>
    </source>
</evidence>
<dbReference type="EMBL" id="JARKNE010000012">
    <property type="protein sequence ID" value="KAK5775753.1"/>
    <property type="molecule type" value="Genomic_DNA"/>
</dbReference>
<reference evidence="2 3" key="1">
    <citation type="submission" date="2023-03" db="EMBL/GenBank/DDBJ databases">
        <title>WGS of Gossypium arboreum.</title>
        <authorList>
            <person name="Yu D."/>
        </authorList>
    </citation>
    <scope>NUCLEOTIDE SEQUENCE [LARGE SCALE GENOMIC DNA]</scope>
    <source>
        <tissue evidence="2">Leaf</tissue>
    </source>
</reference>
<name>A0ABR0MP75_GOSAR</name>
<gene>
    <name evidence="2" type="ORF">PVK06_043692</name>
</gene>
<accession>A0ABR0MP75</accession>
<comment type="caution">
    <text evidence="2">The sequence shown here is derived from an EMBL/GenBank/DDBJ whole genome shotgun (WGS) entry which is preliminary data.</text>
</comment>
<evidence type="ECO:0000313" key="2">
    <source>
        <dbReference type="EMBL" id="KAK5775753.1"/>
    </source>
</evidence>
<dbReference type="Proteomes" id="UP001358586">
    <property type="component" value="Chromosome 12"/>
</dbReference>
<dbReference type="Pfam" id="PF14392">
    <property type="entry name" value="zf-CCHC_4"/>
    <property type="match status" value="1"/>
</dbReference>
<organism evidence="2 3">
    <name type="scientific">Gossypium arboreum</name>
    <name type="common">Tree cotton</name>
    <name type="synonym">Gossypium nanking</name>
    <dbReference type="NCBI Taxonomy" id="29729"/>
    <lineage>
        <taxon>Eukaryota</taxon>
        <taxon>Viridiplantae</taxon>
        <taxon>Streptophyta</taxon>
        <taxon>Embryophyta</taxon>
        <taxon>Tracheophyta</taxon>
        <taxon>Spermatophyta</taxon>
        <taxon>Magnoliopsida</taxon>
        <taxon>eudicotyledons</taxon>
        <taxon>Gunneridae</taxon>
        <taxon>Pentapetalae</taxon>
        <taxon>rosids</taxon>
        <taxon>malvids</taxon>
        <taxon>Malvales</taxon>
        <taxon>Malvaceae</taxon>
        <taxon>Malvoideae</taxon>
        <taxon>Gossypium</taxon>
    </lineage>
</organism>
<evidence type="ECO:0000313" key="3">
    <source>
        <dbReference type="Proteomes" id="UP001358586"/>
    </source>
</evidence>
<protein>
    <recommendedName>
        <fullName evidence="1">Zinc knuckle CX2CX4HX4C domain-containing protein</fullName>
    </recommendedName>
</protein>
<proteinExistence type="predicted"/>